<reference evidence="1 2" key="1">
    <citation type="submission" date="2018-02" db="EMBL/GenBank/DDBJ databases">
        <authorList>
            <person name="Cohen D.B."/>
            <person name="Kent A.D."/>
        </authorList>
    </citation>
    <scope>NUCLEOTIDE SEQUENCE [LARGE SCALE GENOMIC DNA]</scope>
    <source>
        <strain evidence="1 2">ULC007</strain>
    </source>
</reference>
<sequence length="87" mass="10131">MSFDAWHSLFIPEHLMNPENTEQQITDLFRQLLPERQKVLIKELPMPPLTPEEMEEQILELFKHLPLGRALSLLDLLDERLDAAKAG</sequence>
<comment type="caution">
    <text evidence="1">The sequence shown here is derived from an EMBL/GenBank/DDBJ whole genome shotgun (WGS) entry which is preliminary data.</text>
</comment>
<organism evidence="1 2">
    <name type="scientific">Phormidesmis priestleyi ULC007</name>
    <dbReference type="NCBI Taxonomy" id="1920490"/>
    <lineage>
        <taxon>Bacteria</taxon>
        <taxon>Bacillati</taxon>
        <taxon>Cyanobacteriota</taxon>
        <taxon>Cyanophyceae</taxon>
        <taxon>Leptolyngbyales</taxon>
        <taxon>Leptolyngbyaceae</taxon>
        <taxon>Phormidesmis</taxon>
    </lineage>
</organism>
<evidence type="ECO:0000313" key="1">
    <source>
        <dbReference type="EMBL" id="PSB20544.1"/>
    </source>
</evidence>
<keyword evidence="2" id="KW-1185">Reference proteome</keyword>
<reference evidence="1 2" key="2">
    <citation type="submission" date="2018-03" db="EMBL/GenBank/DDBJ databases">
        <title>The ancient ancestry and fast evolution of plastids.</title>
        <authorList>
            <person name="Moore K.R."/>
            <person name="Magnabosco C."/>
            <person name="Momper L."/>
            <person name="Gold D.A."/>
            <person name="Bosak T."/>
            <person name="Fournier G.P."/>
        </authorList>
    </citation>
    <scope>NUCLEOTIDE SEQUENCE [LARGE SCALE GENOMIC DNA]</scope>
    <source>
        <strain evidence="1 2">ULC007</strain>
    </source>
</reference>
<proteinExistence type="predicted"/>
<gene>
    <name evidence="1" type="ORF">C7B65_06465</name>
</gene>
<name>A0A2T1DJD2_9CYAN</name>
<dbReference type="EMBL" id="PVWG01000005">
    <property type="protein sequence ID" value="PSB20544.1"/>
    <property type="molecule type" value="Genomic_DNA"/>
</dbReference>
<dbReference type="RefSeq" id="WP_073070013.1">
    <property type="nucleotide sequence ID" value="NZ_MPPI01000005.1"/>
</dbReference>
<protein>
    <submittedName>
        <fullName evidence="1">Uncharacterized protein</fullName>
    </submittedName>
</protein>
<dbReference type="AlphaFoldDB" id="A0A2T1DJD2"/>
<accession>A0A2T1DJD2</accession>
<dbReference type="STRING" id="1920490.GCA_001895925_02574"/>
<dbReference type="Proteomes" id="UP000238634">
    <property type="component" value="Unassembled WGS sequence"/>
</dbReference>
<evidence type="ECO:0000313" key="2">
    <source>
        <dbReference type="Proteomes" id="UP000238634"/>
    </source>
</evidence>